<reference evidence="5" key="1">
    <citation type="submission" date="2022-02" db="EMBL/GenBank/DDBJ databases">
        <authorList>
            <person name="Henning P.M."/>
            <person name="McCubbin A.G."/>
            <person name="Shore J.S."/>
        </authorList>
    </citation>
    <scope>NUCLEOTIDE SEQUENCE</scope>
    <source>
        <strain evidence="5">F60SS</strain>
        <tissue evidence="5">Leaves</tissue>
    </source>
</reference>
<dbReference type="PANTHER" id="PTHR31105">
    <property type="entry name" value="EXTRA-LARGE G-PROTEIN-LIKE"/>
    <property type="match status" value="1"/>
</dbReference>
<feature type="compositionally biased region" description="Polar residues" evidence="2">
    <location>
        <begin position="110"/>
        <end position="120"/>
    </location>
</feature>
<feature type="compositionally biased region" description="Basic and acidic residues" evidence="2">
    <location>
        <begin position="82"/>
        <end position="102"/>
    </location>
</feature>
<sequence length="914" mass="100541">MAESTKVRLVRCPKCENLLPELADYSVYQCGGCGAVLRAKNKKRESDALSEKSDEGKVAVATAKLENSPEKGTVDSGEVSDSDVKLDCDSLRSEDKSPEKSNDIGCADRSINQSPASTSGKWVLEKENVLEDDQEMNRDGAGSGNAVGRENGDVNSRIGDKSSSTRPAKFLSWKQGERGDMEGLGRIMGSEVEGVRFSTSNYPDEGPSSYSFDDSYSFGQQYRNHEGQDGANGLHGLEQDRAELLRKLDELKEQLSRSCDVADKTQDKAPCNGRMVPPDPYGASSTWFPGGCSTSDRTSMQFLTPDKHTAGPPYFNRHPDPFPYHNRHEMATPGLHPTMHKPNHIPGYGDPFGSQMMRRVSHQLPAQYQQPPRQYFSGHYFDTNPDPFEPYPSSASIHPPLCSCFHCYEKHHGVPPAALYNRRFPDVPNNPMMCHHENPGAFGPHVSCSRTSGPPLNLRPSQYHTRWPSDLNPDMGGFVHSRPRRVVLSGSGRCCRPIAGGAPFLTCFNCFELLQLPKKLLVLSKSNKKIRCGACSTVINFAVVNKKLVLTANSESLRIPAEVDDSSNELLKHANVDFSSDDYDNSAYDFQTIDADPVVSSTEQDINSSNPQEMQRFHYSSPSTSGDDNSPDVLIAPRQVMNSTQQPTKTTPSPPPPGSPLPQHFDLSSANHVANRLGKGNRSSRSDQEKVITSKATTRQNSMKEASLATEMDVPFHEYCNTGVSQDSGDGSKEDSQSKTTKGGESFLANIIKKSFKDFSRTNQPDERSRNSVSVNGHIIPERLVKKAEKRAGPIHPGQYWYDFQAGFWGAMGGPCLGIIPPFIEELKYAMPENCSGGKTGVFVNGRELHQKDFDLLVGRGLPTERNRYYVVDISGRVLDEDTGEELDSLGRLAPTVEKVKHGFGMKVPKAAAS</sequence>
<evidence type="ECO:0000313" key="5">
    <source>
        <dbReference type="EMBL" id="KAJ4831525.1"/>
    </source>
</evidence>
<dbReference type="Pfam" id="PF22910">
    <property type="entry name" value="EDR4-like_1st"/>
    <property type="match status" value="1"/>
</dbReference>
<evidence type="ECO:0000259" key="3">
    <source>
        <dbReference type="Pfam" id="PF11331"/>
    </source>
</evidence>
<dbReference type="AlphaFoldDB" id="A0A9Q0J8G2"/>
<dbReference type="EMBL" id="JAKUCV010005350">
    <property type="protein sequence ID" value="KAJ4831525.1"/>
    <property type="molecule type" value="Genomic_DNA"/>
</dbReference>
<keyword evidence="6" id="KW-1185">Reference proteome</keyword>
<evidence type="ECO:0000256" key="1">
    <source>
        <dbReference type="SAM" id="Coils"/>
    </source>
</evidence>
<name>A0A9Q0J8G2_9ROSI</name>
<dbReference type="PANTHER" id="PTHR31105:SF58">
    <property type="entry name" value="G-LIKE PROTEIN, PUTATIVE (DUF3133)-RELATED"/>
    <property type="match status" value="1"/>
</dbReference>
<feature type="region of interest" description="Disordered" evidence="2">
    <location>
        <begin position="599"/>
        <end position="706"/>
    </location>
</feature>
<keyword evidence="1" id="KW-0175">Coiled coil</keyword>
<feature type="domain" description="Probable zinc-ribbon" evidence="3">
    <location>
        <begin position="499"/>
        <end position="543"/>
    </location>
</feature>
<feature type="region of interest" description="Disordered" evidence="2">
    <location>
        <begin position="44"/>
        <end position="168"/>
    </location>
</feature>
<accession>A0A9Q0J8G2</accession>
<evidence type="ECO:0000313" key="6">
    <source>
        <dbReference type="Proteomes" id="UP001141552"/>
    </source>
</evidence>
<reference evidence="5" key="2">
    <citation type="journal article" date="2023" name="Plants (Basel)">
        <title>Annotation of the Turnera subulata (Passifloraceae) Draft Genome Reveals the S-Locus Evolved after the Divergence of Turneroideae from Passifloroideae in a Stepwise Manner.</title>
        <authorList>
            <person name="Henning P.M."/>
            <person name="Roalson E.H."/>
            <person name="Mir W."/>
            <person name="McCubbin A.G."/>
            <person name="Shore J.S."/>
        </authorList>
    </citation>
    <scope>NUCLEOTIDE SEQUENCE</scope>
    <source>
        <strain evidence="5">F60SS</strain>
    </source>
</reference>
<evidence type="ECO:0000259" key="4">
    <source>
        <dbReference type="Pfam" id="PF22910"/>
    </source>
</evidence>
<dbReference type="OrthoDB" id="2020426at2759"/>
<dbReference type="Proteomes" id="UP001141552">
    <property type="component" value="Unassembled WGS sequence"/>
</dbReference>
<feature type="domain" description="Enhanced disease resistance 4-like N-terminal" evidence="4">
    <location>
        <begin position="6"/>
        <end position="39"/>
    </location>
</feature>
<feature type="compositionally biased region" description="Basic and acidic residues" evidence="2">
    <location>
        <begin position="44"/>
        <end position="57"/>
    </location>
</feature>
<evidence type="ECO:0000256" key="2">
    <source>
        <dbReference type="SAM" id="MobiDB-lite"/>
    </source>
</evidence>
<dbReference type="Pfam" id="PF11331">
    <property type="entry name" value="Zn_ribbon_12"/>
    <property type="match status" value="1"/>
</dbReference>
<comment type="caution">
    <text evidence="5">The sequence shown here is derived from an EMBL/GenBank/DDBJ whole genome shotgun (WGS) entry which is preliminary data.</text>
</comment>
<feature type="region of interest" description="Disordered" evidence="2">
    <location>
        <begin position="719"/>
        <end position="744"/>
    </location>
</feature>
<dbReference type="InterPro" id="IPR040244">
    <property type="entry name" value="EDR4-like"/>
</dbReference>
<evidence type="ECO:0008006" key="7">
    <source>
        <dbReference type="Google" id="ProtNLM"/>
    </source>
</evidence>
<feature type="coiled-coil region" evidence="1">
    <location>
        <begin position="234"/>
        <end position="268"/>
    </location>
</feature>
<organism evidence="5 6">
    <name type="scientific">Turnera subulata</name>
    <dbReference type="NCBI Taxonomy" id="218843"/>
    <lineage>
        <taxon>Eukaryota</taxon>
        <taxon>Viridiplantae</taxon>
        <taxon>Streptophyta</taxon>
        <taxon>Embryophyta</taxon>
        <taxon>Tracheophyta</taxon>
        <taxon>Spermatophyta</taxon>
        <taxon>Magnoliopsida</taxon>
        <taxon>eudicotyledons</taxon>
        <taxon>Gunneridae</taxon>
        <taxon>Pentapetalae</taxon>
        <taxon>rosids</taxon>
        <taxon>fabids</taxon>
        <taxon>Malpighiales</taxon>
        <taxon>Passifloraceae</taxon>
        <taxon>Turnera</taxon>
    </lineage>
</organism>
<dbReference type="GO" id="GO:1900150">
    <property type="term" value="P:regulation of defense response to fungus"/>
    <property type="evidence" value="ECO:0007669"/>
    <property type="project" value="InterPro"/>
</dbReference>
<dbReference type="InterPro" id="IPR021480">
    <property type="entry name" value="Zinc_ribbon_12"/>
</dbReference>
<dbReference type="InterPro" id="IPR055126">
    <property type="entry name" value="EDR4-like_N"/>
</dbReference>
<feature type="compositionally biased region" description="Polar residues" evidence="2">
    <location>
        <begin position="599"/>
        <end position="628"/>
    </location>
</feature>
<gene>
    <name evidence="5" type="ORF">Tsubulata_034044</name>
</gene>
<feature type="compositionally biased region" description="Polar residues" evidence="2">
    <location>
        <begin position="694"/>
        <end position="704"/>
    </location>
</feature>
<proteinExistence type="predicted"/>
<protein>
    <recommendedName>
        <fullName evidence="7">Zinc-ribbon domain-containing protein</fullName>
    </recommendedName>
</protein>